<dbReference type="AlphaFoldDB" id="D0MIC0"/>
<keyword evidence="3" id="KW-0479">Metal-binding</keyword>
<dbReference type="PROSITE" id="PS00903">
    <property type="entry name" value="CYT_DCMP_DEAMINASES_1"/>
    <property type="match status" value="1"/>
</dbReference>
<dbReference type="eggNOG" id="COG0295">
    <property type="taxonomic scope" value="Bacteria"/>
</dbReference>
<dbReference type="Pfam" id="PF00383">
    <property type="entry name" value="dCMP_cyt_deam_1"/>
    <property type="match status" value="1"/>
</dbReference>
<dbReference type="OrthoDB" id="9795347at2"/>
<dbReference type="GO" id="GO:0005829">
    <property type="term" value="C:cytosol"/>
    <property type="evidence" value="ECO:0007669"/>
    <property type="project" value="TreeGrafter"/>
</dbReference>
<evidence type="ECO:0000256" key="2">
    <source>
        <dbReference type="ARBA" id="ARBA00011738"/>
    </source>
</evidence>
<evidence type="ECO:0000256" key="5">
    <source>
        <dbReference type="ARBA" id="ARBA00022833"/>
    </source>
</evidence>
<keyword evidence="4" id="KW-0378">Hydrolase</keyword>
<keyword evidence="8" id="KW-1185">Reference proteome</keyword>
<sequence length="262" mass="28846">MIHDPAVTDVREQLRKLVREVRHRAYVPYSKRPEAVVLLLSDGSWIPGVRVESASFSLTIPPLQNAWTTAVALGRRDVVAVVFSEPPDAGTRAFLEGLELSLMGVSADLFVLRSAELAVPCEPLAPFLDQMPDEPPEGIQLAREVATRALAPYSRFPVGCLLQLEDGRCIPGVNVEHPDWTRTLCAERNALGTAVSYGIAPSTWRALFLSCVNDVRGTPCGACRQLLAEHRSDLSVWMDRGSKNPPEHMRVDLLLPGFFVLQ</sequence>
<comment type="subunit">
    <text evidence="2">Homodimer.</text>
</comment>
<evidence type="ECO:0000313" key="8">
    <source>
        <dbReference type="Proteomes" id="UP000002221"/>
    </source>
</evidence>
<evidence type="ECO:0000256" key="1">
    <source>
        <dbReference type="ARBA" id="ARBA00006576"/>
    </source>
</evidence>
<name>D0MIC0_RHOM4</name>
<evidence type="ECO:0000256" key="4">
    <source>
        <dbReference type="ARBA" id="ARBA00022801"/>
    </source>
</evidence>
<dbReference type="Pfam" id="PF08211">
    <property type="entry name" value="dCMP_cyt_deam_2"/>
    <property type="match status" value="1"/>
</dbReference>
<comment type="similarity">
    <text evidence="1">Belongs to the cytidine and deoxycytidylate deaminase family.</text>
</comment>
<dbReference type="HOGENOM" id="CLU_1061200_0_0_10"/>
<organism evidence="7 8">
    <name type="scientific">Rhodothermus marinus (strain ATCC 43812 / DSM 4252 / R-10)</name>
    <name type="common">Rhodothermus obamensis</name>
    <dbReference type="NCBI Taxonomy" id="518766"/>
    <lineage>
        <taxon>Bacteria</taxon>
        <taxon>Pseudomonadati</taxon>
        <taxon>Rhodothermota</taxon>
        <taxon>Rhodothermia</taxon>
        <taxon>Rhodothermales</taxon>
        <taxon>Rhodothermaceae</taxon>
        <taxon>Rhodothermus</taxon>
    </lineage>
</organism>
<dbReference type="GO" id="GO:0072527">
    <property type="term" value="P:pyrimidine-containing compound metabolic process"/>
    <property type="evidence" value="ECO:0007669"/>
    <property type="project" value="UniProtKB-ARBA"/>
</dbReference>
<accession>D0MIC0</accession>
<feature type="domain" description="CMP/dCMP-type deaminase" evidence="6">
    <location>
        <begin position="133"/>
        <end position="262"/>
    </location>
</feature>
<dbReference type="InterPro" id="IPR016193">
    <property type="entry name" value="Cytidine_deaminase-like"/>
</dbReference>
<dbReference type="GO" id="GO:0008270">
    <property type="term" value="F:zinc ion binding"/>
    <property type="evidence" value="ECO:0007669"/>
    <property type="project" value="InterPro"/>
</dbReference>
<protein>
    <submittedName>
        <fullName evidence="7">CMP/dCMP deaminase zinc-binding protein</fullName>
    </submittedName>
</protein>
<dbReference type="PANTHER" id="PTHR11644:SF2">
    <property type="entry name" value="CYTIDINE DEAMINASE"/>
    <property type="match status" value="1"/>
</dbReference>
<dbReference type="KEGG" id="rmr:Rmar_1339"/>
<reference evidence="7 8" key="1">
    <citation type="journal article" date="2009" name="Stand. Genomic Sci.">
        <title>Complete genome sequence of Rhodothermus marinus type strain (R-10).</title>
        <authorList>
            <person name="Nolan M."/>
            <person name="Tindall B.J."/>
            <person name="Pomrenke H."/>
            <person name="Lapidus A."/>
            <person name="Copeland A."/>
            <person name="Glavina Del Rio T."/>
            <person name="Lucas S."/>
            <person name="Chen F."/>
            <person name="Tice H."/>
            <person name="Cheng J.F."/>
            <person name="Saunders E."/>
            <person name="Han C."/>
            <person name="Bruce D."/>
            <person name="Goodwin L."/>
            <person name="Chain P."/>
            <person name="Pitluck S."/>
            <person name="Ovchinikova G."/>
            <person name="Pati A."/>
            <person name="Ivanova N."/>
            <person name="Mavromatis K."/>
            <person name="Chen A."/>
            <person name="Palaniappan K."/>
            <person name="Land M."/>
            <person name="Hauser L."/>
            <person name="Chang Y.J."/>
            <person name="Jeffries C.D."/>
            <person name="Brettin T."/>
            <person name="Goker M."/>
            <person name="Bristow J."/>
            <person name="Eisen J.A."/>
            <person name="Markowitz V."/>
            <person name="Hugenholtz P."/>
            <person name="Kyrpides N.C."/>
            <person name="Klenk H.P."/>
            <person name="Detter J.C."/>
        </authorList>
    </citation>
    <scope>NUCLEOTIDE SEQUENCE [LARGE SCALE GENOMIC DNA]</scope>
    <source>
        <strain evidence="8">ATCC 43812 / DSM 4252 / R-10</strain>
    </source>
</reference>
<dbReference type="PROSITE" id="PS51747">
    <property type="entry name" value="CYT_DCMP_DEAMINASES_2"/>
    <property type="match status" value="2"/>
</dbReference>
<dbReference type="STRING" id="518766.Rmar_1339"/>
<dbReference type="InterPro" id="IPR050202">
    <property type="entry name" value="Cyt/Deoxycyt_deaminase"/>
</dbReference>
<dbReference type="GO" id="GO:0042802">
    <property type="term" value="F:identical protein binding"/>
    <property type="evidence" value="ECO:0007669"/>
    <property type="project" value="UniProtKB-ARBA"/>
</dbReference>
<evidence type="ECO:0000313" key="7">
    <source>
        <dbReference type="EMBL" id="ACY48228.1"/>
    </source>
</evidence>
<dbReference type="GO" id="GO:0004126">
    <property type="term" value="F:cytidine deaminase activity"/>
    <property type="evidence" value="ECO:0007669"/>
    <property type="project" value="InterPro"/>
</dbReference>
<dbReference type="CDD" id="cd01283">
    <property type="entry name" value="cytidine_deaminase"/>
    <property type="match status" value="2"/>
</dbReference>
<dbReference type="Proteomes" id="UP000002221">
    <property type="component" value="Chromosome"/>
</dbReference>
<evidence type="ECO:0000259" key="6">
    <source>
        <dbReference type="PROSITE" id="PS51747"/>
    </source>
</evidence>
<dbReference type="InterPro" id="IPR013171">
    <property type="entry name" value="Cyd/dCyd_deaminase_Zn-bd"/>
</dbReference>
<dbReference type="EMBL" id="CP001807">
    <property type="protein sequence ID" value="ACY48228.1"/>
    <property type="molecule type" value="Genomic_DNA"/>
</dbReference>
<dbReference type="GO" id="GO:0055086">
    <property type="term" value="P:nucleobase-containing small molecule metabolic process"/>
    <property type="evidence" value="ECO:0007669"/>
    <property type="project" value="UniProtKB-ARBA"/>
</dbReference>
<evidence type="ECO:0000256" key="3">
    <source>
        <dbReference type="ARBA" id="ARBA00022723"/>
    </source>
</evidence>
<dbReference type="Gene3D" id="3.40.140.10">
    <property type="entry name" value="Cytidine Deaminase, domain 2"/>
    <property type="match status" value="2"/>
</dbReference>
<keyword evidence="5" id="KW-0862">Zinc</keyword>
<dbReference type="InterPro" id="IPR002125">
    <property type="entry name" value="CMP_dCMP_dom"/>
</dbReference>
<dbReference type="PANTHER" id="PTHR11644">
    <property type="entry name" value="CYTIDINE DEAMINASE"/>
    <property type="match status" value="1"/>
</dbReference>
<dbReference type="InterPro" id="IPR016192">
    <property type="entry name" value="APOBEC/CMP_deaminase_Zn-bd"/>
</dbReference>
<gene>
    <name evidence="7" type="ordered locus">Rmar_1339</name>
</gene>
<feature type="domain" description="CMP/dCMP-type deaminase" evidence="6">
    <location>
        <begin position="9"/>
        <end position="115"/>
    </location>
</feature>
<dbReference type="SUPFAM" id="SSF53927">
    <property type="entry name" value="Cytidine deaminase-like"/>
    <property type="match status" value="2"/>
</dbReference>
<proteinExistence type="inferred from homology"/>
<dbReference type="NCBIfam" id="NF004064">
    <property type="entry name" value="PRK05578.1"/>
    <property type="match status" value="1"/>
</dbReference>